<organism evidence="5 6">
    <name type="scientific">Trichodelitschia bisporula</name>
    <dbReference type="NCBI Taxonomy" id="703511"/>
    <lineage>
        <taxon>Eukaryota</taxon>
        <taxon>Fungi</taxon>
        <taxon>Dikarya</taxon>
        <taxon>Ascomycota</taxon>
        <taxon>Pezizomycotina</taxon>
        <taxon>Dothideomycetes</taxon>
        <taxon>Dothideomycetes incertae sedis</taxon>
        <taxon>Phaeotrichales</taxon>
        <taxon>Phaeotrichaceae</taxon>
        <taxon>Trichodelitschia</taxon>
    </lineage>
</organism>
<dbReference type="InterPro" id="IPR036568">
    <property type="entry name" value="GGCT-like_sf"/>
</dbReference>
<evidence type="ECO:0000313" key="5">
    <source>
        <dbReference type="EMBL" id="KAF2395720.1"/>
    </source>
</evidence>
<keyword evidence="2" id="KW-0456">Lyase</keyword>
<name>A0A6G1HI85_9PEZI</name>
<keyword evidence="6" id="KW-1185">Reference proteome</keyword>
<dbReference type="EC" id="4.3.2.9" evidence="1"/>
<evidence type="ECO:0000313" key="6">
    <source>
        <dbReference type="Proteomes" id="UP000799640"/>
    </source>
</evidence>
<dbReference type="PANTHER" id="PTHR12935:SF0">
    <property type="entry name" value="GAMMA-GLUTAMYLCYCLOTRANSFERASE"/>
    <property type="match status" value="1"/>
</dbReference>
<dbReference type="EMBL" id="ML996711">
    <property type="protein sequence ID" value="KAF2395720.1"/>
    <property type="molecule type" value="Genomic_DNA"/>
</dbReference>
<dbReference type="AlphaFoldDB" id="A0A6G1HI85"/>
<reference evidence="5" key="1">
    <citation type="journal article" date="2020" name="Stud. Mycol.">
        <title>101 Dothideomycetes genomes: a test case for predicting lifestyles and emergence of pathogens.</title>
        <authorList>
            <person name="Haridas S."/>
            <person name="Albert R."/>
            <person name="Binder M."/>
            <person name="Bloem J."/>
            <person name="Labutti K."/>
            <person name="Salamov A."/>
            <person name="Andreopoulos B."/>
            <person name="Baker S."/>
            <person name="Barry K."/>
            <person name="Bills G."/>
            <person name="Bluhm B."/>
            <person name="Cannon C."/>
            <person name="Castanera R."/>
            <person name="Culley D."/>
            <person name="Daum C."/>
            <person name="Ezra D."/>
            <person name="Gonzalez J."/>
            <person name="Henrissat B."/>
            <person name="Kuo A."/>
            <person name="Liang C."/>
            <person name="Lipzen A."/>
            <person name="Lutzoni F."/>
            <person name="Magnuson J."/>
            <person name="Mondo S."/>
            <person name="Nolan M."/>
            <person name="Ohm R."/>
            <person name="Pangilinan J."/>
            <person name="Park H.-J."/>
            <person name="Ramirez L."/>
            <person name="Alfaro M."/>
            <person name="Sun H."/>
            <person name="Tritt A."/>
            <person name="Yoshinaga Y."/>
            <person name="Zwiers L.-H."/>
            <person name="Turgeon B."/>
            <person name="Goodwin S."/>
            <person name="Spatafora J."/>
            <person name="Crous P."/>
            <person name="Grigoriev I."/>
        </authorList>
    </citation>
    <scope>NUCLEOTIDE SEQUENCE</scope>
    <source>
        <strain evidence="5">CBS 262.69</strain>
    </source>
</reference>
<dbReference type="InterPro" id="IPR013024">
    <property type="entry name" value="GGCT-like"/>
</dbReference>
<protein>
    <recommendedName>
        <fullName evidence="1">gamma-glutamylcyclotransferase</fullName>
        <ecNumber evidence="1">4.3.2.9</ecNumber>
    </recommendedName>
</protein>
<sequence length="210" mass="23324">MSHSSSTLYFAYGSNLWLAQMARRCPSSPYTGLARLHGYYWLINSRGYANVAKLPNTLETPDTSHVWALTYALTPADEAALDINEGVPHAYEKAYVSADYWPAGWADEPVDITLPTVQCEVLVYIDRKRTVPDVPRKEYVYRMNRGVADALACGVPETYVERVIRGFIPAEDGKEVGEEVLTLAGRQAGNFRDAREAEARIEVKSTGSGE</sequence>
<dbReference type="Proteomes" id="UP000799640">
    <property type="component" value="Unassembled WGS sequence"/>
</dbReference>
<accession>A0A6G1HI85</accession>
<dbReference type="GO" id="GO:0003839">
    <property type="term" value="F:gamma-glutamylcyclotransferase activity"/>
    <property type="evidence" value="ECO:0007669"/>
    <property type="project" value="UniProtKB-EC"/>
</dbReference>
<feature type="binding site" evidence="4">
    <location>
        <begin position="9"/>
        <end position="14"/>
    </location>
    <ligand>
        <name>substrate</name>
    </ligand>
</feature>
<feature type="active site" description="Proton acceptor" evidence="3">
    <location>
        <position position="85"/>
    </location>
</feature>
<proteinExistence type="predicted"/>
<dbReference type="PANTHER" id="PTHR12935">
    <property type="entry name" value="GAMMA-GLUTAMYLCYCLOTRANSFERASE"/>
    <property type="match status" value="1"/>
</dbReference>
<evidence type="ECO:0000256" key="4">
    <source>
        <dbReference type="PIRSR" id="PIRSR617939-2"/>
    </source>
</evidence>
<dbReference type="OrthoDB" id="2924818at2759"/>
<dbReference type="CDD" id="cd06661">
    <property type="entry name" value="GGCT_like"/>
    <property type="match status" value="1"/>
</dbReference>
<dbReference type="InterPro" id="IPR017939">
    <property type="entry name" value="G-Glutamylcylcotransferase"/>
</dbReference>
<dbReference type="SUPFAM" id="SSF110857">
    <property type="entry name" value="Gamma-glutamyl cyclotransferase-like"/>
    <property type="match status" value="1"/>
</dbReference>
<evidence type="ECO:0000256" key="2">
    <source>
        <dbReference type="ARBA" id="ARBA00023239"/>
    </source>
</evidence>
<dbReference type="Gene3D" id="3.10.490.10">
    <property type="entry name" value="Gamma-glutamyl cyclotransferase-like"/>
    <property type="match status" value="1"/>
</dbReference>
<gene>
    <name evidence="5" type="ORF">EJ06DRAFT_517439</name>
</gene>
<evidence type="ECO:0000256" key="3">
    <source>
        <dbReference type="PIRSR" id="PIRSR617939-1"/>
    </source>
</evidence>
<evidence type="ECO:0000256" key="1">
    <source>
        <dbReference type="ARBA" id="ARBA00012346"/>
    </source>
</evidence>